<protein>
    <submittedName>
        <fullName evidence="1">Uncharacterized protein</fullName>
    </submittedName>
</protein>
<evidence type="ECO:0000313" key="2">
    <source>
        <dbReference type="Proteomes" id="UP000184212"/>
    </source>
</evidence>
<reference evidence="1 2" key="1">
    <citation type="submission" date="2016-11" db="EMBL/GenBank/DDBJ databases">
        <authorList>
            <person name="Jaros S."/>
            <person name="Januszkiewicz K."/>
            <person name="Wedrychowicz H."/>
        </authorList>
    </citation>
    <scope>NUCLEOTIDE SEQUENCE [LARGE SCALE GENOMIC DNA]</scope>
    <source>
        <strain evidence="1 2">DSM 24574</strain>
    </source>
</reference>
<accession>A0A1M5NZC3</accession>
<gene>
    <name evidence="1" type="ORF">SAMN04488109_2593</name>
</gene>
<dbReference type="AlphaFoldDB" id="A0A1M5NZC3"/>
<sequence length="181" mass="20757">MKLILTTIAFVVISIASIEINAQTLTDSDVCFYTAMFRDETSASPFAVAEVKFANSNRSNLVIVRNGFLVATFREAGLDFKEGYVKTMLELKRRAEPLVLPEELKQKLEPYLLQPDDSCAVVFSLQGLEKRDRYVKFLLKVKRPLDIEKEKCLVFELFKKRELVMTFSESGAYFLPYIECD</sequence>
<dbReference type="RefSeq" id="WP_073134254.1">
    <property type="nucleotide sequence ID" value="NZ_FQWQ01000001.1"/>
</dbReference>
<evidence type="ECO:0000313" key="1">
    <source>
        <dbReference type="EMBL" id="SHG94805.1"/>
    </source>
</evidence>
<organism evidence="1 2">
    <name type="scientific">Chryseolinea serpens</name>
    <dbReference type="NCBI Taxonomy" id="947013"/>
    <lineage>
        <taxon>Bacteria</taxon>
        <taxon>Pseudomonadati</taxon>
        <taxon>Bacteroidota</taxon>
        <taxon>Cytophagia</taxon>
        <taxon>Cytophagales</taxon>
        <taxon>Fulvivirgaceae</taxon>
        <taxon>Chryseolinea</taxon>
    </lineage>
</organism>
<dbReference type="EMBL" id="FQWQ01000001">
    <property type="protein sequence ID" value="SHG94805.1"/>
    <property type="molecule type" value="Genomic_DNA"/>
</dbReference>
<keyword evidence="2" id="KW-1185">Reference proteome</keyword>
<name>A0A1M5NZC3_9BACT</name>
<proteinExistence type="predicted"/>
<dbReference type="Proteomes" id="UP000184212">
    <property type="component" value="Unassembled WGS sequence"/>
</dbReference>